<dbReference type="EMBL" id="VSRR010035031">
    <property type="protein sequence ID" value="MPC72598.1"/>
    <property type="molecule type" value="Genomic_DNA"/>
</dbReference>
<evidence type="ECO:0000313" key="1">
    <source>
        <dbReference type="EMBL" id="MPC72598.1"/>
    </source>
</evidence>
<gene>
    <name evidence="1" type="ORF">E2C01_066910</name>
</gene>
<organism evidence="1 2">
    <name type="scientific">Portunus trituberculatus</name>
    <name type="common">Swimming crab</name>
    <name type="synonym">Neptunus trituberculatus</name>
    <dbReference type="NCBI Taxonomy" id="210409"/>
    <lineage>
        <taxon>Eukaryota</taxon>
        <taxon>Metazoa</taxon>
        <taxon>Ecdysozoa</taxon>
        <taxon>Arthropoda</taxon>
        <taxon>Crustacea</taxon>
        <taxon>Multicrustacea</taxon>
        <taxon>Malacostraca</taxon>
        <taxon>Eumalacostraca</taxon>
        <taxon>Eucarida</taxon>
        <taxon>Decapoda</taxon>
        <taxon>Pleocyemata</taxon>
        <taxon>Brachyura</taxon>
        <taxon>Eubrachyura</taxon>
        <taxon>Portunoidea</taxon>
        <taxon>Portunidae</taxon>
        <taxon>Portuninae</taxon>
        <taxon>Portunus</taxon>
    </lineage>
</organism>
<proteinExistence type="predicted"/>
<dbReference type="Proteomes" id="UP000324222">
    <property type="component" value="Unassembled WGS sequence"/>
</dbReference>
<sequence>MSGEERGWWVLVVMVSVAASGYTQGLGDVHTSAASVARLVEAEQAVVAALQDYVTKEDARLEVIRRYVQVDLSPGPRDDTGNN</sequence>
<reference evidence="1 2" key="1">
    <citation type="submission" date="2019-05" db="EMBL/GenBank/DDBJ databases">
        <title>Another draft genome of Portunus trituberculatus and its Hox gene families provides insights of decapod evolution.</title>
        <authorList>
            <person name="Jeong J.-H."/>
            <person name="Song I."/>
            <person name="Kim S."/>
            <person name="Choi T."/>
            <person name="Kim D."/>
            <person name="Ryu S."/>
            <person name="Kim W."/>
        </authorList>
    </citation>
    <scope>NUCLEOTIDE SEQUENCE [LARGE SCALE GENOMIC DNA]</scope>
    <source>
        <tissue evidence="1">Muscle</tissue>
    </source>
</reference>
<protein>
    <submittedName>
        <fullName evidence="1">Uncharacterized protein</fullName>
    </submittedName>
</protein>
<dbReference type="OrthoDB" id="420380at2759"/>
<dbReference type="AlphaFoldDB" id="A0A5B7HV58"/>
<evidence type="ECO:0000313" key="2">
    <source>
        <dbReference type="Proteomes" id="UP000324222"/>
    </source>
</evidence>
<name>A0A5B7HV58_PORTR</name>
<comment type="caution">
    <text evidence="1">The sequence shown here is derived from an EMBL/GenBank/DDBJ whole genome shotgun (WGS) entry which is preliminary data.</text>
</comment>
<keyword evidence="2" id="KW-1185">Reference proteome</keyword>
<accession>A0A5B7HV58</accession>